<reference evidence="1 2" key="1">
    <citation type="submission" date="2013-02" db="EMBL/GenBank/DDBJ databases">
        <title>The Genome Sequence of Plasmodium vinckei petteri CR.</title>
        <authorList>
            <consortium name="The Broad Institute Genome Sequencing Platform"/>
            <consortium name="The Broad Institute Genome Sequencing Center for Infectious Disease"/>
            <person name="Neafsey D."/>
            <person name="Cheeseman I."/>
            <person name="Volkman S."/>
            <person name="Adams J."/>
            <person name="Walker B."/>
            <person name="Young S.K."/>
            <person name="Zeng Q."/>
            <person name="Gargeya S."/>
            <person name="Fitzgerald M."/>
            <person name="Haas B."/>
            <person name="Abouelleil A."/>
            <person name="Alvarado L."/>
            <person name="Arachchi H.M."/>
            <person name="Berlin A.M."/>
            <person name="Chapman S.B."/>
            <person name="Dewar J."/>
            <person name="Goldberg J."/>
            <person name="Griggs A."/>
            <person name="Gujja S."/>
            <person name="Hansen M."/>
            <person name="Howarth C."/>
            <person name="Imamovic A."/>
            <person name="Larimer J."/>
            <person name="McCowan C."/>
            <person name="Murphy C."/>
            <person name="Neiman D."/>
            <person name="Pearson M."/>
            <person name="Priest M."/>
            <person name="Roberts A."/>
            <person name="Saif S."/>
            <person name="Shea T."/>
            <person name="Sisk P."/>
            <person name="Sykes S."/>
            <person name="Wortman J."/>
            <person name="Nusbaum C."/>
            <person name="Birren B."/>
        </authorList>
    </citation>
    <scope>NUCLEOTIDE SEQUENCE [LARGE SCALE GENOMIC DNA]</scope>
    <source>
        <strain evidence="1 2">CR</strain>
    </source>
</reference>
<dbReference type="NCBIfam" id="TIGR01599">
    <property type="entry name" value="PYST-A"/>
    <property type="match status" value="1"/>
</dbReference>
<evidence type="ECO:0000313" key="2">
    <source>
        <dbReference type="Proteomes" id="UP000030659"/>
    </source>
</evidence>
<dbReference type="EMBL" id="KI965403">
    <property type="protein sequence ID" value="EUD70736.1"/>
    <property type="molecule type" value="Genomic_DNA"/>
</dbReference>
<accession>W7AZ30</accession>
<gene>
    <name evidence="1" type="ORF">YYG_03858</name>
</gene>
<name>W7AZ30_PLAVN</name>
<evidence type="ECO:0008006" key="3">
    <source>
        <dbReference type="Google" id="ProtNLM"/>
    </source>
</evidence>
<dbReference type="InterPro" id="IPR006486">
    <property type="entry name" value="PYST_A"/>
</dbReference>
<dbReference type="SUPFAM" id="SSF55961">
    <property type="entry name" value="Bet v1-like"/>
    <property type="match status" value="1"/>
</dbReference>
<dbReference type="AlphaFoldDB" id="W7AZ30"/>
<organism evidence="1 2">
    <name type="scientific">Plasmodium vinckei petteri</name>
    <dbReference type="NCBI Taxonomy" id="138298"/>
    <lineage>
        <taxon>Eukaryota</taxon>
        <taxon>Sar</taxon>
        <taxon>Alveolata</taxon>
        <taxon>Apicomplexa</taxon>
        <taxon>Aconoidasida</taxon>
        <taxon>Haemosporida</taxon>
        <taxon>Plasmodiidae</taxon>
        <taxon>Plasmodium</taxon>
        <taxon>Plasmodium (Vinckeia)</taxon>
    </lineage>
</organism>
<dbReference type="Proteomes" id="UP000030659">
    <property type="component" value="Unassembled WGS sequence"/>
</dbReference>
<sequence>MLLFNVKYTPFTLYKKKLENKTDVEKIEYSVYDSNQYNEIINKIWDPDHANPFNPFNPGDVKIVRVYNPNLVMIQHRYKKKSGSSHKYFYAFATKVQISENTTVIAYTSANINDHNPSAKKYENTIVQKANSFKTDINSEEDIRKGKLKKAFVNLAGYYIKNHGMNVDVTYIESVSDIDGHASIKYSYFYGMCFNGYYIDE</sequence>
<protein>
    <recommendedName>
        <fullName evidence="3">Fam-a protein</fullName>
    </recommendedName>
</protein>
<proteinExistence type="predicted"/>
<evidence type="ECO:0000313" key="1">
    <source>
        <dbReference type="EMBL" id="EUD70736.1"/>
    </source>
</evidence>